<keyword evidence="4" id="KW-1185">Reference proteome</keyword>
<dbReference type="PANTHER" id="PTHR39952:SF1">
    <property type="match status" value="1"/>
</dbReference>
<evidence type="ECO:0000256" key="1">
    <source>
        <dbReference type="SAM" id="MobiDB-lite"/>
    </source>
</evidence>
<feature type="compositionally biased region" description="Basic and acidic residues" evidence="1">
    <location>
        <begin position="506"/>
        <end position="515"/>
    </location>
</feature>
<gene>
    <name evidence="3" type="ORF">FJT64_023477</name>
</gene>
<feature type="compositionally biased region" description="Basic and acidic residues" evidence="1">
    <location>
        <begin position="485"/>
        <end position="499"/>
    </location>
</feature>
<feature type="compositionally biased region" description="Polar residues" evidence="1">
    <location>
        <begin position="253"/>
        <end position="266"/>
    </location>
</feature>
<organism evidence="3 4">
    <name type="scientific">Amphibalanus amphitrite</name>
    <name type="common">Striped barnacle</name>
    <name type="synonym">Balanus amphitrite</name>
    <dbReference type="NCBI Taxonomy" id="1232801"/>
    <lineage>
        <taxon>Eukaryota</taxon>
        <taxon>Metazoa</taxon>
        <taxon>Ecdysozoa</taxon>
        <taxon>Arthropoda</taxon>
        <taxon>Crustacea</taxon>
        <taxon>Multicrustacea</taxon>
        <taxon>Cirripedia</taxon>
        <taxon>Thoracica</taxon>
        <taxon>Thoracicalcarea</taxon>
        <taxon>Balanomorpha</taxon>
        <taxon>Balanoidea</taxon>
        <taxon>Balanidae</taxon>
        <taxon>Amphibalaninae</taxon>
        <taxon>Amphibalanus</taxon>
    </lineage>
</organism>
<evidence type="ECO:0000256" key="2">
    <source>
        <dbReference type="SAM" id="Phobius"/>
    </source>
</evidence>
<dbReference type="OrthoDB" id="8194427at2759"/>
<feature type="region of interest" description="Disordered" evidence="1">
    <location>
        <begin position="337"/>
        <end position="610"/>
    </location>
</feature>
<dbReference type="Proteomes" id="UP000440578">
    <property type="component" value="Unassembled WGS sequence"/>
</dbReference>
<comment type="caution">
    <text evidence="3">The sequence shown here is derived from an EMBL/GenBank/DDBJ whole genome shotgun (WGS) entry which is preliminary data.</text>
</comment>
<feature type="transmembrane region" description="Helical" evidence="2">
    <location>
        <begin position="110"/>
        <end position="133"/>
    </location>
</feature>
<feature type="region of interest" description="Disordered" evidence="1">
    <location>
        <begin position="180"/>
        <end position="209"/>
    </location>
</feature>
<name>A0A6A4WAE4_AMPAM</name>
<dbReference type="EMBL" id="VIIS01000812">
    <property type="protein sequence ID" value="KAF0304777.1"/>
    <property type="molecule type" value="Genomic_DNA"/>
</dbReference>
<sequence length="610" mass="66225">MDVLQLMVTGFLLLCFIKRRNRFSYLIKLSGFCCLVSAVLCVVITVTTAVVHIHRLQTLTECVFAQSVHTCTCFAGRLGDPYEGEEVSYVFRSVPDCNVIHGALFSCLRALFGLSVIGALVCIFSCMLVYQLLSHERKKMYWEQLELRQRYFFQAHPPFPPSFCASEPAWQQWEFVDDLTSRQDRDDTPPRSVTAPFGLGGGRQSVPVRHASRSNDGVFHHLTAQRYSSPPALGQLAWSHWGPPPPYSQPPSLQNITQDSGPSTPGSLMRAAARQTPVAPHKRQDGDGDNLSFNPVYAANHVLPSAVRVGPEGASTPHAEPLRRPLLLFGSTSAVRDCPSGVSSSTASPRSETSSCFSPPSRARSPSRLAAGGRHPRQLSSRSSPQLSRARRAAAAVSPAPASSPCTPLHGRTFGDSDSDQECVHGSGGSPAGSARSGRRRQLLRYVSDDSGSRSAACGGRRRRPRPVRSLSSGRCGSSGAPSAQRKDRFVQERAHSEDLWAVSGEGERGTREARGWSARRQRSEGSQRSEAGKGPLGDRGQSQGPLSAGPPTPLSEPSVARIRRLSRATPARIASVDDDLSARIKRAHVSTFSRSEPSTPLRKHRVKNV</sequence>
<feature type="region of interest" description="Disordered" evidence="1">
    <location>
        <begin position="238"/>
        <end position="293"/>
    </location>
</feature>
<accession>A0A6A4WAE4</accession>
<feature type="compositionally biased region" description="Basic and acidic residues" evidence="1">
    <location>
        <begin position="522"/>
        <end position="532"/>
    </location>
</feature>
<keyword evidence="2" id="KW-0472">Membrane</keyword>
<reference evidence="3 4" key="1">
    <citation type="submission" date="2019-07" db="EMBL/GenBank/DDBJ databases">
        <title>Draft genome assembly of a fouling barnacle, Amphibalanus amphitrite (Darwin, 1854): The first reference genome for Thecostraca.</title>
        <authorList>
            <person name="Kim W."/>
        </authorList>
    </citation>
    <scope>NUCLEOTIDE SEQUENCE [LARGE SCALE GENOMIC DNA]</scope>
    <source>
        <strain evidence="3">SNU_AA5</strain>
        <tissue evidence="3">Soma without cirri and trophi</tissue>
    </source>
</reference>
<evidence type="ECO:0000313" key="3">
    <source>
        <dbReference type="EMBL" id="KAF0304777.1"/>
    </source>
</evidence>
<feature type="compositionally biased region" description="Low complexity" evidence="1">
    <location>
        <begin position="378"/>
        <end position="405"/>
    </location>
</feature>
<proteinExistence type="predicted"/>
<feature type="compositionally biased region" description="Low complexity" evidence="1">
    <location>
        <begin position="343"/>
        <end position="371"/>
    </location>
</feature>
<evidence type="ECO:0000313" key="4">
    <source>
        <dbReference type="Proteomes" id="UP000440578"/>
    </source>
</evidence>
<keyword evidence="2" id="KW-0812">Transmembrane</keyword>
<dbReference type="AlphaFoldDB" id="A0A6A4WAE4"/>
<feature type="compositionally biased region" description="Basic and acidic residues" evidence="1">
    <location>
        <begin position="180"/>
        <end position="189"/>
    </location>
</feature>
<keyword evidence="2" id="KW-1133">Transmembrane helix</keyword>
<protein>
    <submittedName>
        <fullName evidence="3">Uncharacterized protein</fullName>
    </submittedName>
</protein>
<feature type="compositionally biased region" description="Low complexity" evidence="1">
    <location>
        <begin position="468"/>
        <end position="480"/>
    </location>
</feature>
<feature type="transmembrane region" description="Helical" evidence="2">
    <location>
        <begin position="26"/>
        <end position="51"/>
    </location>
</feature>
<dbReference type="PANTHER" id="PTHR39952">
    <property type="entry name" value="FI02073P"/>
    <property type="match status" value="1"/>
</dbReference>